<dbReference type="SUPFAM" id="SSF81660">
    <property type="entry name" value="Metal cation-transporting ATPase, ATP-binding domain N"/>
    <property type="match status" value="1"/>
</dbReference>
<comment type="catalytic activity">
    <reaction evidence="12 13">
        <text>ATP + H2O = ADP + phosphate + H(+)</text>
        <dbReference type="Rhea" id="RHEA:13065"/>
        <dbReference type="ChEBI" id="CHEBI:15377"/>
        <dbReference type="ChEBI" id="CHEBI:15378"/>
        <dbReference type="ChEBI" id="CHEBI:30616"/>
        <dbReference type="ChEBI" id="CHEBI:43474"/>
        <dbReference type="ChEBI" id="CHEBI:456216"/>
    </reaction>
</comment>
<keyword evidence="5 13" id="KW-0479">Metal-binding</keyword>
<feature type="domain" description="P5B-type ATPase N-terminal" evidence="16">
    <location>
        <begin position="29"/>
        <end position="148"/>
    </location>
</feature>
<dbReference type="InterPro" id="IPR023299">
    <property type="entry name" value="ATPase_P-typ_cyto_dom_N"/>
</dbReference>
<dbReference type="Gene3D" id="1.20.1110.10">
    <property type="entry name" value="Calcium-transporting ATPase, transmembrane domain"/>
    <property type="match status" value="1"/>
</dbReference>
<feature type="region of interest" description="Disordered" evidence="14">
    <location>
        <begin position="831"/>
        <end position="865"/>
    </location>
</feature>
<comment type="similarity">
    <text evidence="2 13">Belongs to the cation transport ATPase (P-type) (TC 3.A.3) family. Type V subfamily.</text>
</comment>
<dbReference type="SUPFAM" id="SSF56784">
    <property type="entry name" value="HAD-like"/>
    <property type="match status" value="1"/>
</dbReference>
<evidence type="ECO:0000256" key="12">
    <source>
        <dbReference type="ARBA" id="ARBA00049360"/>
    </source>
</evidence>
<dbReference type="EMBL" id="CAXLJL010000478">
    <property type="protein sequence ID" value="CAL5138177.1"/>
    <property type="molecule type" value="Genomic_DNA"/>
</dbReference>
<dbReference type="GO" id="GO:0140358">
    <property type="term" value="F:P-type transmembrane transporter activity"/>
    <property type="evidence" value="ECO:0007669"/>
    <property type="project" value="InterPro"/>
</dbReference>
<dbReference type="InterPro" id="IPR018303">
    <property type="entry name" value="ATPase_P-typ_P_site"/>
</dbReference>
<keyword evidence="7 13" id="KW-0067">ATP-binding</keyword>
<sequence>MKGVEVTDGATTAFRPRRFQVFESDGTAVDITGYSFSFIRSALVFLGYVFTCGLLRLLFHWLPHWMLLCTHETCPLQQAQKVLIKDSSGVYYVHQVMVSNVDGVRGDFLKPRLNWKAGTALRALRLQMNQDRNVIIYFIHKRMKYVWDRSGQEFSLLRGWEERPYCELIPATPLTPDVVIRRRALYEPNEIDIQITPLLKMMVSECLNPFYCFQAVSCALWYWDDYYVYASVIVILSTLSLMSEVIETRRNERSLKRTVTSSSVVSVCRNINGVAEFQSVNSTELVPGDVIEIPRSGCMMQCDALVLSGNCIVNESTLTGESVPVTKTPLQEDHKKHDIFSVAAEARHVLFGGTKVIQTRNYADEPVLAVVARTGFRTAKGELVRSILFPKPMKFKFTQDSFKFIGALSVLAAVGFFISVYLMHLRGKSTTEIVLRACDLVTIVVPPALPMAMTVGVIFAQRRLRAHNIYCVNPSAINVCGIIDVVCFDKTGTITEDGLDLWGVVPNDHGNFGEPEFHPSEFKKGPLLECMATCHSLTRIEGVLSGDPLDLKMFQSTKWEFLEEGSEDHCKFGMAVPAVVRPRQNGSMTNITLESTFEADVVPYEIGIIRQFAFTSSLQRMSVIARVLTSSHFSIYTKGAPETIETLCRRDTIPSDFHSTLLEYTREGYRVLALAWRPLKIPYTRALRIQRERAEQDLLFLGLLVMENRLKPESAPVIQVLKNANIRPVMVTGDNMLTAVSVARDCEMIYETDRVIVVSAKPPPKPNACKSSNATGDGDGGGPGTSANPDLPFLFSGGPALYPGQDAVPLVEFHYAEDLYKPVTEVTATNAPAARDLKPHNEIPNGVPYTPAWKQKNRLPWGRRNRSGDRSAFYSALSRDQHEVSTGISDPSDTPPDTGGGRQSPAHVERLTSHHVTIRMIDRPDFHLAISGKTWAIIKDHYPWLIPKLVVKGTVFARFSPEEKAQLIEALQSVGYFVAMCGDGANDCGALKAAHAGVSLSEAEASVASPFTAKEQNIKCIPTLIREGRCALVTSFGTFKFMAGYSLVQFFSVILLYIDGSNISDLQYLYIDLFLITSLSVTFGYTKPYPDLIVEPPRMRLLSFITLTSLALQFSVNLAIQVVAFMAVRSQPWYLPLWEINDYYELYNYESSAVFTVAAYQYIALAVVFAKGAPYRRSLLSNPWFVLTVVGMTIFTAVLTSNTVKPLLELISLVHMPFRFVLLLHGLVFAGFLVCYLLELIVDGLAFRRQLLRIRKVLFPRHVQMKDYERIREEIDKMAGSWPPVIRPASIQALPTDLFNDGDIAVPGGAHPHERASSDFTSDNDEEEVVFQNSAENHDSSALLRSHAESAAGTHRTANGGAVADPPRPDSTRKQKRGSHFPMRRHSFDDIRLDVAFAVRQTTLSSNRDSSHIVGDRNNINRNVLHSSVAFCPIDAQYPPSNLPYLCTNRHRSKSSGPEIAALFVPPVTRLPHVSDTYESSQTMRC</sequence>
<dbReference type="InterPro" id="IPR008250">
    <property type="entry name" value="ATPase_P-typ_transduc_dom_A_sf"/>
</dbReference>
<dbReference type="PRINTS" id="PR00119">
    <property type="entry name" value="CATATPASE"/>
</dbReference>
<evidence type="ECO:0000256" key="8">
    <source>
        <dbReference type="ARBA" id="ARBA00022842"/>
    </source>
</evidence>
<dbReference type="SUPFAM" id="SSF81665">
    <property type="entry name" value="Calcium ATPase, transmembrane domain M"/>
    <property type="match status" value="1"/>
</dbReference>
<dbReference type="PANTHER" id="PTHR45630:SF8">
    <property type="entry name" value="CATION-TRANSPORTING ATPASE"/>
    <property type="match status" value="1"/>
</dbReference>
<keyword evidence="3" id="KW-0597">Phosphoprotein</keyword>
<evidence type="ECO:0000256" key="3">
    <source>
        <dbReference type="ARBA" id="ARBA00022553"/>
    </source>
</evidence>
<evidence type="ECO:0000256" key="9">
    <source>
        <dbReference type="ARBA" id="ARBA00022967"/>
    </source>
</evidence>
<dbReference type="GO" id="GO:0016020">
    <property type="term" value="C:membrane"/>
    <property type="evidence" value="ECO:0007669"/>
    <property type="project" value="UniProtKB-SubCell"/>
</dbReference>
<dbReference type="Pfam" id="PF12409">
    <property type="entry name" value="P5-ATPase"/>
    <property type="match status" value="1"/>
</dbReference>
<comment type="subcellular location">
    <subcellularLocation>
        <location evidence="1 13">Membrane</location>
        <topology evidence="1 13">Multi-pass membrane protein</topology>
    </subcellularLocation>
</comment>
<dbReference type="InterPro" id="IPR047819">
    <property type="entry name" value="P5A-ATPase_N"/>
</dbReference>
<gene>
    <name evidence="17" type="ORF">CDAUBV1_LOCUS12787</name>
</gene>
<feature type="transmembrane region" description="Helical" evidence="13">
    <location>
        <begin position="1147"/>
        <end position="1170"/>
    </location>
</feature>
<dbReference type="PANTHER" id="PTHR45630">
    <property type="entry name" value="CATION-TRANSPORTING ATPASE-RELATED"/>
    <property type="match status" value="1"/>
</dbReference>
<dbReference type="InterPro" id="IPR001757">
    <property type="entry name" value="P_typ_ATPase"/>
</dbReference>
<evidence type="ECO:0000256" key="5">
    <source>
        <dbReference type="ARBA" id="ARBA00022723"/>
    </source>
</evidence>
<dbReference type="FunFam" id="1.20.1110.10:FF:000023">
    <property type="entry name" value="Cation-transporting ATPase"/>
    <property type="match status" value="1"/>
</dbReference>
<feature type="region of interest" description="Disordered" evidence="14">
    <location>
        <begin position="761"/>
        <end position="790"/>
    </location>
</feature>
<dbReference type="Gene3D" id="2.70.150.10">
    <property type="entry name" value="Calcium-transporting ATPase, cytoplasmic transduction domain A"/>
    <property type="match status" value="1"/>
</dbReference>
<evidence type="ECO:0000256" key="7">
    <source>
        <dbReference type="ARBA" id="ARBA00022840"/>
    </source>
</evidence>
<evidence type="ECO:0000256" key="2">
    <source>
        <dbReference type="ARBA" id="ARBA00006000"/>
    </source>
</evidence>
<dbReference type="GO" id="GO:0005524">
    <property type="term" value="F:ATP binding"/>
    <property type="evidence" value="ECO:0007669"/>
    <property type="project" value="UniProtKB-UniRule"/>
</dbReference>
<feature type="region of interest" description="Disordered" evidence="14">
    <location>
        <begin position="1348"/>
        <end position="1385"/>
    </location>
</feature>
<dbReference type="GO" id="GO:0016887">
    <property type="term" value="F:ATP hydrolysis activity"/>
    <property type="evidence" value="ECO:0007669"/>
    <property type="project" value="InterPro"/>
</dbReference>
<feature type="domain" description="P-type ATPase A" evidence="15">
    <location>
        <begin position="276"/>
        <end position="387"/>
    </location>
</feature>
<keyword evidence="6 13" id="KW-0547">Nucleotide-binding</keyword>
<feature type="transmembrane region" description="Helical" evidence="13">
    <location>
        <begin position="1182"/>
        <end position="1200"/>
    </location>
</feature>
<accession>A0AAV2TL67</accession>
<dbReference type="InterPro" id="IPR036412">
    <property type="entry name" value="HAD-like_sf"/>
</dbReference>
<dbReference type="InterPro" id="IPR023298">
    <property type="entry name" value="ATPase_P-typ_TM_dom_sf"/>
</dbReference>
<dbReference type="InterPro" id="IPR059000">
    <property type="entry name" value="ATPase_P-type_domA"/>
</dbReference>
<dbReference type="InterPro" id="IPR023214">
    <property type="entry name" value="HAD_sf"/>
</dbReference>
<dbReference type="Pfam" id="PF00122">
    <property type="entry name" value="E1-E2_ATPase"/>
    <property type="match status" value="1"/>
</dbReference>
<dbReference type="SUPFAM" id="SSF81653">
    <property type="entry name" value="Calcium ATPase, transduction domain A"/>
    <property type="match status" value="1"/>
</dbReference>
<feature type="transmembrane region" description="Helical" evidence="13">
    <location>
        <begin position="434"/>
        <end position="460"/>
    </location>
</feature>
<dbReference type="Gene3D" id="3.40.50.1000">
    <property type="entry name" value="HAD superfamily/HAD-like"/>
    <property type="match status" value="2"/>
</dbReference>
<evidence type="ECO:0000256" key="1">
    <source>
        <dbReference type="ARBA" id="ARBA00004141"/>
    </source>
</evidence>
<keyword evidence="8 13" id="KW-0460">Magnesium</keyword>
<dbReference type="PROSITE" id="PS00154">
    <property type="entry name" value="ATPASE_E1_E2"/>
    <property type="match status" value="1"/>
</dbReference>
<dbReference type="InterPro" id="IPR006544">
    <property type="entry name" value="P-type_TPase_V"/>
</dbReference>
<dbReference type="NCBIfam" id="TIGR01657">
    <property type="entry name" value="P-ATPase-V"/>
    <property type="match status" value="1"/>
</dbReference>
<feature type="transmembrane region" description="Helical" evidence="13">
    <location>
        <begin position="401"/>
        <end position="422"/>
    </location>
</feature>
<feature type="compositionally biased region" description="Basic residues" evidence="14">
    <location>
        <begin position="1374"/>
        <end position="1385"/>
    </location>
</feature>
<feature type="region of interest" description="Disordered" evidence="14">
    <location>
        <begin position="1305"/>
        <end position="1329"/>
    </location>
</feature>
<dbReference type="GO" id="GO:0006874">
    <property type="term" value="P:intracellular calcium ion homeostasis"/>
    <property type="evidence" value="ECO:0007669"/>
    <property type="project" value="TreeGrafter"/>
</dbReference>
<feature type="compositionally biased region" description="Basic residues" evidence="14">
    <location>
        <begin position="855"/>
        <end position="865"/>
    </location>
</feature>
<keyword evidence="4 13" id="KW-0812">Transmembrane</keyword>
<evidence type="ECO:0000259" key="15">
    <source>
        <dbReference type="Pfam" id="PF00122"/>
    </source>
</evidence>
<organism evidence="17 18">
    <name type="scientific">Calicophoron daubneyi</name>
    <name type="common">Rumen fluke</name>
    <name type="synonym">Paramphistomum daubneyi</name>
    <dbReference type="NCBI Taxonomy" id="300641"/>
    <lineage>
        <taxon>Eukaryota</taxon>
        <taxon>Metazoa</taxon>
        <taxon>Spiralia</taxon>
        <taxon>Lophotrochozoa</taxon>
        <taxon>Platyhelminthes</taxon>
        <taxon>Trematoda</taxon>
        <taxon>Digenea</taxon>
        <taxon>Plagiorchiida</taxon>
        <taxon>Pronocephalata</taxon>
        <taxon>Paramphistomoidea</taxon>
        <taxon>Paramphistomidae</taxon>
        <taxon>Calicophoron</taxon>
    </lineage>
</organism>
<keyword evidence="9 13" id="KW-1278">Translocase</keyword>
<proteinExistence type="inferred from homology"/>
<reference evidence="17" key="1">
    <citation type="submission" date="2024-06" db="EMBL/GenBank/DDBJ databases">
        <authorList>
            <person name="Liu X."/>
            <person name="Lenzi L."/>
            <person name="Haldenby T S."/>
            <person name="Uol C."/>
        </authorList>
    </citation>
    <scope>NUCLEOTIDE SEQUENCE</scope>
</reference>
<keyword evidence="11 13" id="KW-0472">Membrane</keyword>
<feature type="transmembrane region" description="Helical" evidence="13">
    <location>
        <begin position="1039"/>
        <end position="1058"/>
    </location>
</feature>
<dbReference type="GO" id="GO:0019829">
    <property type="term" value="F:ATPase-coupled monoatomic cation transmembrane transporter activity"/>
    <property type="evidence" value="ECO:0007669"/>
    <property type="project" value="UniProtKB-UniRule"/>
</dbReference>
<dbReference type="Pfam" id="PF13246">
    <property type="entry name" value="Cation_ATPase"/>
    <property type="match status" value="1"/>
</dbReference>
<evidence type="ECO:0000256" key="13">
    <source>
        <dbReference type="RuleBase" id="RU362082"/>
    </source>
</evidence>
<evidence type="ECO:0000256" key="10">
    <source>
        <dbReference type="ARBA" id="ARBA00022989"/>
    </source>
</evidence>
<dbReference type="NCBIfam" id="TIGR01494">
    <property type="entry name" value="ATPase_P-type"/>
    <property type="match status" value="2"/>
</dbReference>
<feature type="transmembrane region" description="Helical" evidence="13">
    <location>
        <begin position="1070"/>
        <end position="1089"/>
    </location>
</feature>
<feature type="transmembrane region" description="Helical" evidence="13">
    <location>
        <begin position="38"/>
        <end position="59"/>
    </location>
</feature>
<evidence type="ECO:0000313" key="17">
    <source>
        <dbReference type="EMBL" id="CAL5138177.1"/>
    </source>
</evidence>
<evidence type="ECO:0000259" key="16">
    <source>
        <dbReference type="Pfam" id="PF12409"/>
    </source>
</evidence>
<evidence type="ECO:0000256" key="4">
    <source>
        <dbReference type="ARBA" id="ARBA00022692"/>
    </source>
</evidence>
<name>A0AAV2TL67_CALDB</name>
<feature type="transmembrane region" description="Helical" evidence="13">
    <location>
        <begin position="1220"/>
        <end position="1246"/>
    </location>
</feature>
<dbReference type="Proteomes" id="UP001497525">
    <property type="component" value="Unassembled WGS sequence"/>
</dbReference>
<dbReference type="Gene3D" id="3.40.1110.10">
    <property type="entry name" value="Calcium-transporting ATPase, cytoplasmic domain N"/>
    <property type="match status" value="1"/>
</dbReference>
<dbReference type="GO" id="GO:0015203">
    <property type="term" value="F:polyamine transmembrane transporter activity"/>
    <property type="evidence" value="ECO:0007669"/>
    <property type="project" value="TreeGrafter"/>
</dbReference>
<evidence type="ECO:0000313" key="18">
    <source>
        <dbReference type="Proteomes" id="UP001497525"/>
    </source>
</evidence>
<dbReference type="EC" id="7.2.2.-" evidence="13"/>
<feature type="transmembrane region" description="Helical" evidence="13">
    <location>
        <begin position="1101"/>
        <end position="1127"/>
    </location>
</feature>
<comment type="caution">
    <text evidence="17">The sequence shown here is derived from an EMBL/GenBank/DDBJ whole genome shotgun (WGS) entry which is preliminary data.</text>
</comment>
<protein>
    <recommendedName>
        <fullName evidence="13">Cation-transporting ATPase</fullName>
        <ecNumber evidence="13">7.2.2.-</ecNumber>
    </recommendedName>
</protein>
<evidence type="ECO:0000256" key="14">
    <source>
        <dbReference type="SAM" id="MobiDB-lite"/>
    </source>
</evidence>
<feature type="transmembrane region" description="Helical" evidence="13">
    <location>
        <begin position="229"/>
        <end position="246"/>
    </location>
</feature>
<dbReference type="FunFam" id="3.40.50.1000:FF:000068">
    <property type="entry name" value="Cation-transporting ATPase"/>
    <property type="match status" value="1"/>
</dbReference>
<evidence type="ECO:0000256" key="11">
    <source>
        <dbReference type="ARBA" id="ARBA00023136"/>
    </source>
</evidence>
<evidence type="ECO:0000256" key="6">
    <source>
        <dbReference type="ARBA" id="ARBA00022741"/>
    </source>
</evidence>
<dbReference type="GO" id="GO:0046872">
    <property type="term" value="F:metal ion binding"/>
    <property type="evidence" value="ECO:0007669"/>
    <property type="project" value="UniProtKB-UniRule"/>
</dbReference>
<feature type="region of interest" description="Disordered" evidence="14">
    <location>
        <begin position="879"/>
        <end position="908"/>
    </location>
</feature>
<keyword evidence="10 13" id="KW-1133">Transmembrane helix</keyword>